<evidence type="ECO:0000259" key="1">
    <source>
        <dbReference type="Pfam" id="PF12680"/>
    </source>
</evidence>
<keyword evidence="3" id="KW-1185">Reference proteome</keyword>
<protein>
    <submittedName>
        <fullName evidence="2">Ester cyclase</fullName>
    </submittedName>
</protein>
<reference evidence="3" key="1">
    <citation type="journal article" date="2019" name="Int. J. Syst. Evol. Microbiol.">
        <title>The Global Catalogue of Microorganisms (GCM) 10K type strain sequencing project: providing services to taxonomists for standard genome sequencing and annotation.</title>
        <authorList>
            <consortium name="The Broad Institute Genomics Platform"/>
            <consortium name="The Broad Institute Genome Sequencing Center for Infectious Disease"/>
            <person name="Wu L."/>
            <person name="Ma J."/>
        </authorList>
    </citation>
    <scope>NUCLEOTIDE SEQUENCE [LARGE SCALE GENOMIC DNA]</scope>
    <source>
        <strain evidence="3">CCUG 36956</strain>
    </source>
</reference>
<dbReference type="InterPro" id="IPR032710">
    <property type="entry name" value="NTF2-like_dom_sf"/>
</dbReference>
<evidence type="ECO:0000313" key="3">
    <source>
        <dbReference type="Proteomes" id="UP001596223"/>
    </source>
</evidence>
<dbReference type="Proteomes" id="UP001596223">
    <property type="component" value="Unassembled WGS sequence"/>
</dbReference>
<dbReference type="EMBL" id="JBHSQN010000001">
    <property type="protein sequence ID" value="MFC6009786.1"/>
    <property type="molecule type" value="Genomic_DNA"/>
</dbReference>
<dbReference type="InterPro" id="IPR037401">
    <property type="entry name" value="SnoaL-like"/>
</dbReference>
<proteinExistence type="predicted"/>
<accession>A0ABW1JK40</accession>
<evidence type="ECO:0000313" key="2">
    <source>
        <dbReference type="EMBL" id="MFC6009786.1"/>
    </source>
</evidence>
<organism evidence="2 3">
    <name type="scientific">Nocardia lasii</name>
    <dbReference type="NCBI Taxonomy" id="1616107"/>
    <lineage>
        <taxon>Bacteria</taxon>
        <taxon>Bacillati</taxon>
        <taxon>Actinomycetota</taxon>
        <taxon>Actinomycetes</taxon>
        <taxon>Mycobacteriales</taxon>
        <taxon>Nocardiaceae</taxon>
        <taxon>Nocardia</taxon>
    </lineage>
</organism>
<dbReference type="Gene3D" id="3.10.450.50">
    <property type="match status" value="1"/>
</dbReference>
<dbReference type="Pfam" id="PF12680">
    <property type="entry name" value="SnoaL_2"/>
    <property type="match status" value="1"/>
</dbReference>
<gene>
    <name evidence="2" type="ORF">ACFP3H_01855</name>
</gene>
<feature type="domain" description="SnoaL-like" evidence="1">
    <location>
        <begin position="18"/>
        <end position="134"/>
    </location>
</feature>
<sequence>MVADLHRARTLGILAVKLLSHGTPADFTAVFHPQADNNAGPYVPPECRTRGPVAVYATSRWLRATFTDLDWTVHRLVADENQVVVHAAMRGTHTNDLVLYDANGSPKHTIPGSGARFTVAHTYWFRLADGLIIERTVDRGELGSAPNDLPIRPAKSHARHLVPLTERLRQAVRPATHPWPRFGNAL</sequence>
<dbReference type="RefSeq" id="WP_378598516.1">
    <property type="nucleotide sequence ID" value="NZ_JBHSQN010000001.1"/>
</dbReference>
<dbReference type="SUPFAM" id="SSF54427">
    <property type="entry name" value="NTF2-like"/>
    <property type="match status" value="1"/>
</dbReference>
<comment type="caution">
    <text evidence="2">The sequence shown here is derived from an EMBL/GenBank/DDBJ whole genome shotgun (WGS) entry which is preliminary data.</text>
</comment>
<name>A0ABW1JK40_9NOCA</name>